<dbReference type="Pfam" id="PF06226">
    <property type="entry name" value="DUF1007"/>
    <property type="match status" value="1"/>
</dbReference>
<dbReference type="EMBL" id="JANFPI010000002">
    <property type="protein sequence ID" value="MCX8996872.1"/>
    <property type="molecule type" value="Genomic_DNA"/>
</dbReference>
<evidence type="ECO:0000256" key="1">
    <source>
        <dbReference type="SAM" id="SignalP"/>
    </source>
</evidence>
<keyword evidence="1" id="KW-0732">Signal</keyword>
<sequence length="211" mass="23460">MKKALFLALAVAFPSLAHAHPHVFAEARLEAISDDQGNISELRNVWRFDEVFSSSVLMDFDSNRNLKLDPDEAAVVGQTVKDSLAEYGYYMNIAADGKEVKITPPDVINVLYQDGKLLMFFILKPEEPLPVKGRITLGVWDPTFYTSIDFVHDEDMATEGKAVSACKRTVLRPDPDEVLAQNQDKLTAAFFDDPAGTNMSKLFAVQLELSC</sequence>
<dbReference type="InterPro" id="IPR010412">
    <property type="entry name" value="DUF1007"/>
</dbReference>
<accession>A0AAE3N140</accession>
<keyword evidence="3" id="KW-1185">Reference proteome</keyword>
<evidence type="ECO:0000313" key="3">
    <source>
        <dbReference type="Proteomes" id="UP001208771"/>
    </source>
</evidence>
<feature type="signal peptide" evidence="1">
    <location>
        <begin position="1"/>
        <end position="19"/>
    </location>
</feature>
<evidence type="ECO:0000313" key="2">
    <source>
        <dbReference type="EMBL" id="MCX8996872.1"/>
    </source>
</evidence>
<reference evidence="2" key="1">
    <citation type="submission" date="2022-07" db="EMBL/GenBank/DDBJ databases">
        <title>Ectorhizobium quercum gen.nov., sp. nov.</title>
        <authorList>
            <person name="Ma T."/>
            <person name="Li Y."/>
        </authorList>
    </citation>
    <scope>NUCLEOTIDE SEQUENCE</scope>
    <source>
        <strain evidence="2">BDR2-2</strain>
    </source>
</reference>
<comment type="caution">
    <text evidence="2">The sequence shown here is derived from an EMBL/GenBank/DDBJ whole genome shotgun (WGS) entry which is preliminary data.</text>
</comment>
<dbReference type="AlphaFoldDB" id="A0AAE3N140"/>
<feature type="chain" id="PRO_5042255647" evidence="1">
    <location>
        <begin position="20"/>
        <end position="211"/>
    </location>
</feature>
<dbReference type="PIRSF" id="PIRSF008159">
    <property type="entry name" value="UCP008159_ABC"/>
    <property type="match status" value="1"/>
</dbReference>
<dbReference type="Proteomes" id="UP001208771">
    <property type="component" value="Unassembled WGS sequence"/>
</dbReference>
<dbReference type="RefSeq" id="WP_306410646.1">
    <property type="nucleotide sequence ID" value="NZ_JANFPI010000002.1"/>
</dbReference>
<proteinExistence type="predicted"/>
<organism evidence="2 3">
    <name type="scientific">Ectorhizobium quercum</name>
    <dbReference type="NCBI Taxonomy" id="2965071"/>
    <lineage>
        <taxon>Bacteria</taxon>
        <taxon>Pseudomonadati</taxon>
        <taxon>Pseudomonadota</taxon>
        <taxon>Alphaproteobacteria</taxon>
        <taxon>Hyphomicrobiales</taxon>
        <taxon>Rhizobiaceae</taxon>
        <taxon>Ectorhizobium</taxon>
    </lineage>
</organism>
<gene>
    <name evidence="2" type="ORF">NOF55_07120</name>
</gene>
<protein>
    <submittedName>
        <fullName evidence="2">DUF1007 family protein</fullName>
    </submittedName>
</protein>
<name>A0AAE3N140_9HYPH</name>
<dbReference type="InterPro" id="IPR016537">
    <property type="entry name" value="UCP008159_ABC"/>
</dbReference>